<comment type="caution">
    <text evidence="1">The sequence shown here is derived from an EMBL/GenBank/DDBJ whole genome shotgun (WGS) entry which is preliminary data.</text>
</comment>
<reference evidence="1 2" key="1">
    <citation type="journal article" date="2018" name="ACS Chem. Biol.">
        <title>Ketoreductase domain dysfunction expands chemodiversity: malyngamide biosynthesis in the cyanobacterium Okeania hirsuta.</title>
        <authorList>
            <person name="Moss N.A."/>
            <person name="Leao T."/>
            <person name="Rankin M."/>
            <person name="McCullough T.M."/>
            <person name="Qu P."/>
            <person name="Korobeynikov A."/>
            <person name="Smith J.L."/>
            <person name="Gerwick L."/>
            <person name="Gerwick W.H."/>
        </authorList>
    </citation>
    <scope>NUCLEOTIDE SEQUENCE [LARGE SCALE GENOMIC DNA]</scope>
    <source>
        <strain evidence="1 2">PAB10Feb10-1</strain>
    </source>
</reference>
<evidence type="ECO:0000313" key="1">
    <source>
        <dbReference type="EMBL" id="RQH43256.1"/>
    </source>
</evidence>
<dbReference type="EMBL" id="RCBY01000064">
    <property type="protein sequence ID" value="RQH43256.1"/>
    <property type="molecule type" value="Genomic_DNA"/>
</dbReference>
<keyword evidence="2" id="KW-1185">Reference proteome</keyword>
<proteinExistence type="predicted"/>
<accession>A0A3N6PLQ1</accession>
<sequence length="132" mass="14740">MFLVGTFTFVSTFTGEAIADDKGYVRPAVSTFTKQPVSTIEFKNSCTLKREDQTNQPEFQQPPFAYADTIYNSTNNEEIEQYRTITFDAVQDKFYLQGDGSPSANTGYDGYLYNHKGVGKGVLVSPLLHRVG</sequence>
<protein>
    <submittedName>
        <fullName evidence="1">Uncharacterized protein</fullName>
    </submittedName>
</protein>
<gene>
    <name evidence="1" type="ORF">D5R40_13370</name>
</gene>
<evidence type="ECO:0000313" key="2">
    <source>
        <dbReference type="Proteomes" id="UP000269154"/>
    </source>
</evidence>
<organism evidence="1 2">
    <name type="scientific">Okeania hirsuta</name>
    <dbReference type="NCBI Taxonomy" id="1458930"/>
    <lineage>
        <taxon>Bacteria</taxon>
        <taxon>Bacillati</taxon>
        <taxon>Cyanobacteriota</taxon>
        <taxon>Cyanophyceae</taxon>
        <taxon>Oscillatoriophycideae</taxon>
        <taxon>Oscillatoriales</taxon>
        <taxon>Microcoleaceae</taxon>
        <taxon>Okeania</taxon>
    </lineage>
</organism>
<dbReference type="Proteomes" id="UP000269154">
    <property type="component" value="Unassembled WGS sequence"/>
</dbReference>
<dbReference type="AlphaFoldDB" id="A0A3N6PLQ1"/>
<name>A0A3N6PLQ1_9CYAN</name>
<feature type="non-terminal residue" evidence="1">
    <location>
        <position position="132"/>
    </location>
</feature>